<evidence type="ECO:0000256" key="1">
    <source>
        <dbReference type="SAM" id="Phobius"/>
    </source>
</evidence>
<accession>A0A7W6RF69</accession>
<dbReference type="AlphaFoldDB" id="A0A7W6RF69"/>
<dbReference type="SUPFAM" id="SSF53448">
    <property type="entry name" value="Nucleotide-diphospho-sugar transferases"/>
    <property type="match status" value="1"/>
</dbReference>
<dbReference type="RefSeq" id="WP_184046809.1">
    <property type="nucleotide sequence ID" value="NZ_JACIGK010000026.1"/>
</dbReference>
<keyword evidence="1" id="KW-0472">Membrane</keyword>
<dbReference type="Pfam" id="PF00535">
    <property type="entry name" value="Glycos_transf_2"/>
    <property type="match status" value="1"/>
</dbReference>
<dbReference type="InterPro" id="IPR001173">
    <property type="entry name" value="Glyco_trans_2-like"/>
</dbReference>
<reference evidence="3 4" key="1">
    <citation type="submission" date="2020-08" db="EMBL/GenBank/DDBJ databases">
        <title>Genome sequencing of Purple Non-Sulfur Bacteria from various extreme environments.</title>
        <authorList>
            <person name="Mayer M."/>
        </authorList>
    </citation>
    <scope>NUCLEOTIDE SEQUENCE [LARGE SCALE GENOMIC DNA]</scope>
    <source>
        <strain evidence="3 4">JA131</strain>
    </source>
</reference>
<evidence type="ECO:0000313" key="3">
    <source>
        <dbReference type="EMBL" id="MBB4267429.1"/>
    </source>
</evidence>
<dbReference type="CDD" id="cd04179">
    <property type="entry name" value="DPM_DPG-synthase_like"/>
    <property type="match status" value="1"/>
</dbReference>
<keyword evidence="1" id="KW-0812">Transmembrane</keyword>
<dbReference type="Proteomes" id="UP000554286">
    <property type="component" value="Unassembled WGS sequence"/>
</dbReference>
<organism evidence="3 4">
    <name type="scientific">Roseospira visakhapatnamensis</name>
    <dbReference type="NCBI Taxonomy" id="390880"/>
    <lineage>
        <taxon>Bacteria</taxon>
        <taxon>Pseudomonadati</taxon>
        <taxon>Pseudomonadota</taxon>
        <taxon>Alphaproteobacteria</taxon>
        <taxon>Rhodospirillales</taxon>
        <taxon>Rhodospirillaceae</taxon>
        <taxon>Roseospira</taxon>
    </lineage>
</organism>
<keyword evidence="4" id="KW-1185">Reference proteome</keyword>
<evidence type="ECO:0000313" key="4">
    <source>
        <dbReference type="Proteomes" id="UP000554286"/>
    </source>
</evidence>
<feature type="domain" description="Glycosyltransferase 2-like" evidence="2">
    <location>
        <begin position="6"/>
        <end position="166"/>
    </location>
</feature>
<name>A0A7W6RF69_9PROT</name>
<feature type="transmembrane region" description="Helical" evidence="1">
    <location>
        <begin position="270"/>
        <end position="289"/>
    </location>
</feature>
<keyword evidence="1" id="KW-1133">Transmembrane helix</keyword>
<dbReference type="GO" id="GO:0016740">
    <property type="term" value="F:transferase activity"/>
    <property type="evidence" value="ECO:0007669"/>
    <property type="project" value="UniProtKB-KW"/>
</dbReference>
<dbReference type="PANTHER" id="PTHR48090">
    <property type="entry name" value="UNDECAPRENYL-PHOSPHATE 4-DEOXY-4-FORMAMIDO-L-ARABINOSE TRANSFERASE-RELATED"/>
    <property type="match status" value="1"/>
</dbReference>
<keyword evidence="3" id="KW-0808">Transferase</keyword>
<gene>
    <name evidence="3" type="ORF">GGD89_003073</name>
</gene>
<dbReference type="EMBL" id="JACIGK010000026">
    <property type="protein sequence ID" value="MBB4267429.1"/>
    <property type="molecule type" value="Genomic_DNA"/>
</dbReference>
<dbReference type="InterPro" id="IPR029044">
    <property type="entry name" value="Nucleotide-diphossugar_trans"/>
</dbReference>
<proteinExistence type="predicted"/>
<dbReference type="PANTHER" id="PTHR48090:SF7">
    <property type="entry name" value="RFBJ PROTEIN"/>
    <property type="match status" value="1"/>
</dbReference>
<protein>
    <submittedName>
        <fullName evidence="3">Glycosyltransferase involved in cell wall biosynthesis</fullName>
    </submittedName>
</protein>
<sequence>MRKLIIHIPCYNEADVLPQTLADLPRAVAGFDRVEWLVTDDGSTDGTSAVARAHGVDHVIRLPANRGLANAFMVGVLAALERGADVIVNTDADNQYDASCIPDLVAPILEGRAVMVVGARPIMDTTDFPLAKKLLQRIGSWVVRVASGTPVPDAPSGFRAFSRDAALSLYVFNAYTYTLETLIQAGRLGMTVTWVPIRTHAPTRPSRLFRSMRSYVLRSMATIFRIFVLYKPMRFFALIGALVAIPGLVLGLRFLYFFMLGQGSGNIQSLILVAILIVSSVVIFSAGVLSDMIAANRVLLAEIRRRQLQQHLETSSARIDGPHRRDAP</sequence>
<dbReference type="InterPro" id="IPR050256">
    <property type="entry name" value="Glycosyltransferase_2"/>
</dbReference>
<comment type="caution">
    <text evidence="3">The sequence shown here is derived from an EMBL/GenBank/DDBJ whole genome shotgun (WGS) entry which is preliminary data.</text>
</comment>
<feature type="transmembrane region" description="Helical" evidence="1">
    <location>
        <begin position="236"/>
        <end position="258"/>
    </location>
</feature>
<evidence type="ECO:0000259" key="2">
    <source>
        <dbReference type="Pfam" id="PF00535"/>
    </source>
</evidence>
<dbReference type="Gene3D" id="3.90.550.10">
    <property type="entry name" value="Spore Coat Polysaccharide Biosynthesis Protein SpsA, Chain A"/>
    <property type="match status" value="1"/>
</dbReference>